<evidence type="ECO:0000256" key="2">
    <source>
        <dbReference type="RuleBase" id="RU003750"/>
    </source>
</evidence>
<proteinExistence type="inferred from homology"/>
<keyword evidence="5" id="KW-1185">Reference proteome</keyword>
<dbReference type="EMBL" id="UZWE01000029">
    <property type="protein sequence ID" value="VDS08731.1"/>
    <property type="molecule type" value="Genomic_DNA"/>
</dbReference>
<accession>A0A3S4CJ44</accession>
<dbReference type="Proteomes" id="UP000270743">
    <property type="component" value="Unassembled WGS sequence"/>
</dbReference>
<comment type="similarity">
    <text evidence="2">Belongs to the CDP-alcohol phosphatidyltransferase class-I family.</text>
</comment>
<evidence type="ECO:0000256" key="3">
    <source>
        <dbReference type="SAM" id="Phobius"/>
    </source>
</evidence>
<name>A0A3S4CJ44_9RHOB</name>
<dbReference type="InterPro" id="IPR000462">
    <property type="entry name" value="CDP-OH_P_trans"/>
</dbReference>
<evidence type="ECO:0000313" key="4">
    <source>
        <dbReference type="EMBL" id="VDS08731.1"/>
    </source>
</evidence>
<feature type="transmembrane region" description="Helical" evidence="3">
    <location>
        <begin position="21"/>
        <end position="38"/>
    </location>
</feature>
<evidence type="ECO:0000313" key="5">
    <source>
        <dbReference type="Proteomes" id="UP000270743"/>
    </source>
</evidence>
<dbReference type="Pfam" id="PF01066">
    <property type="entry name" value="CDP-OH_P_transf"/>
    <property type="match status" value="1"/>
</dbReference>
<keyword evidence="3" id="KW-1133">Transmembrane helix</keyword>
<evidence type="ECO:0000256" key="1">
    <source>
        <dbReference type="ARBA" id="ARBA00022679"/>
    </source>
</evidence>
<feature type="transmembrane region" description="Helical" evidence="3">
    <location>
        <begin position="104"/>
        <end position="121"/>
    </location>
</feature>
<protein>
    <submittedName>
        <fullName evidence="4">CDP-alcohol phosphatidyltransferase</fullName>
    </submittedName>
</protein>
<dbReference type="RefSeq" id="WP_241232748.1">
    <property type="nucleotide sequence ID" value="NZ_UZWE01000029.1"/>
</dbReference>
<dbReference type="GO" id="GO:0016020">
    <property type="term" value="C:membrane"/>
    <property type="evidence" value="ECO:0007669"/>
    <property type="project" value="InterPro"/>
</dbReference>
<sequence length="246" mass="25590">MRGIHPFRRAATRRGRPAGTVPAQIAATALGGLALIAASRGVLAGSAAGAAAAMAAFLLVCGAALGAMRRGYPHDRIGGCNVVTLLRAGLVCALLMPLVAGRPAGWAVAGVAGLALVLDGLDGRLARRSGLASRFGARFDIEVDAALALVLALHVIAGTAVGAEILVLGQARYAFEAAGLVWPWLRADLPDRRWRKAICVIQIVTLILLQTPLPPRDLAIDLARLAAVLLAASFAVDVAWLYRHRR</sequence>
<dbReference type="GO" id="GO:0016780">
    <property type="term" value="F:phosphotransferase activity, for other substituted phosphate groups"/>
    <property type="evidence" value="ECO:0007669"/>
    <property type="project" value="InterPro"/>
</dbReference>
<dbReference type="Gene3D" id="1.20.120.1760">
    <property type="match status" value="1"/>
</dbReference>
<dbReference type="GO" id="GO:0008654">
    <property type="term" value="P:phospholipid biosynthetic process"/>
    <property type="evidence" value="ECO:0007669"/>
    <property type="project" value="InterPro"/>
</dbReference>
<keyword evidence="3" id="KW-0812">Transmembrane</keyword>
<keyword evidence="1 2" id="KW-0808">Transferase</keyword>
<reference evidence="4 5" key="1">
    <citation type="submission" date="2018-12" db="EMBL/GenBank/DDBJ databases">
        <authorList>
            <person name="Criscuolo A."/>
        </authorList>
    </citation>
    <scope>NUCLEOTIDE SEQUENCE [LARGE SCALE GENOMIC DNA]</scope>
    <source>
        <strain evidence="4">ACIP1116241</strain>
    </source>
</reference>
<gene>
    <name evidence="4" type="ORF">PARHAE_01915</name>
</gene>
<organism evidence="4 5">
    <name type="scientific">Paracoccus haematequi</name>
    <dbReference type="NCBI Taxonomy" id="2491866"/>
    <lineage>
        <taxon>Bacteria</taxon>
        <taxon>Pseudomonadati</taxon>
        <taxon>Pseudomonadota</taxon>
        <taxon>Alphaproteobacteria</taxon>
        <taxon>Rhodobacterales</taxon>
        <taxon>Paracoccaceae</taxon>
        <taxon>Paracoccus</taxon>
    </lineage>
</organism>
<feature type="transmembrane region" description="Helical" evidence="3">
    <location>
        <begin position="44"/>
        <end position="65"/>
    </location>
</feature>
<keyword evidence="3" id="KW-0472">Membrane</keyword>
<feature type="transmembrane region" description="Helical" evidence="3">
    <location>
        <begin position="141"/>
        <end position="161"/>
    </location>
</feature>
<feature type="transmembrane region" description="Helical" evidence="3">
    <location>
        <begin position="77"/>
        <end position="98"/>
    </location>
</feature>
<dbReference type="AlphaFoldDB" id="A0A3S4CJ44"/>
<feature type="transmembrane region" description="Helical" evidence="3">
    <location>
        <begin position="225"/>
        <end position="242"/>
    </location>
</feature>
<dbReference type="InterPro" id="IPR043130">
    <property type="entry name" value="CDP-OH_PTrfase_TM_dom"/>
</dbReference>
<dbReference type="InterPro" id="IPR048254">
    <property type="entry name" value="CDP_ALCOHOL_P_TRANSF_CS"/>
</dbReference>
<dbReference type="PROSITE" id="PS00379">
    <property type="entry name" value="CDP_ALCOHOL_P_TRANSF"/>
    <property type="match status" value="1"/>
</dbReference>